<dbReference type="AlphaFoldDB" id="A0A496PKD4"/>
<name>A0A496PKD4_9MICC</name>
<dbReference type="EMBL" id="QQXL01000002">
    <property type="protein sequence ID" value="RKW70979.1"/>
    <property type="molecule type" value="Genomic_DNA"/>
</dbReference>
<evidence type="ECO:0000313" key="1">
    <source>
        <dbReference type="EMBL" id="RKW70979.1"/>
    </source>
</evidence>
<evidence type="ECO:0008006" key="3">
    <source>
        <dbReference type="Google" id="ProtNLM"/>
    </source>
</evidence>
<sequence>MALTGAMVDVRARAEREVLARHVMPAVQRWQRESATSATLRSAGVPVQGSPALFEAMLGSVVLVAQRALDGTVISEHGAVSVFTNEAKATAFLESFPEYAQLPTLESRAFADVVVAAHQQGNHLLKVDPPSVPDAVDVPGGPVFVLEDSAGGPVGQAREVDPLARLALLARDPERLAQLASAPGRLWWGLGDPGKVSALPLPLRDHASGASALPVFTSPAEVSAFDDLALPVLFDLDRLRSDWEPEMGLIVGLGSPEPPLELSWGRLRSLGFSAREGAQAYVAVPAPALLPSTPGSALPGSAPPDALLPDALLPDALLPGAAATGSSETSTSLPAPVGAVPASWKHLARPWPDGESVLGPDEERMARTLLAVPGRAVDSVHLVAHWEGASLRLALAVVADGVAHAASDAAGGHLGKAALAALRLDLTRLLAASTARMRAAAHSIPQLLWLHVNGTQSSGRVSYDAPSGAVSELLIEQLAEWGIPAHGCLPWGATLAPERSASSELAHAAASGQVDAAVDALVEGAPAWVATMQDGTPLVAQWPGEGVPALLLFSSTAAAARFRPELLLRRWSGELASHGLPDGVGLGLDPTATRLPLFVTGEQLRRLNVRERV</sequence>
<keyword evidence="2" id="KW-1185">Reference proteome</keyword>
<protein>
    <recommendedName>
        <fullName evidence="3">SseB family protein</fullName>
    </recommendedName>
</protein>
<dbReference type="Proteomes" id="UP000273119">
    <property type="component" value="Unassembled WGS sequence"/>
</dbReference>
<proteinExistence type="predicted"/>
<accession>A0A496PKD4</accession>
<gene>
    <name evidence="1" type="ORF">DWQ67_04005</name>
</gene>
<reference evidence="1 2" key="1">
    <citation type="submission" date="2018-07" db="EMBL/GenBank/DDBJ databases">
        <title>Arthrobacter sp. nov., isolated from raw cow's milk with high bacterial count.</title>
        <authorList>
            <person name="Hahne J."/>
            <person name="Isele D."/>
            <person name="Lipski A."/>
        </authorList>
    </citation>
    <scope>NUCLEOTIDE SEQUENCE [LARGE SCALE GENOMIC DNA]</scope>
    <source>
        <strain evidence="1 2">JZ R-183</strain>
    </source>
</reference>
<comment type="caution">
    <text evidence="1">The sequence shown here is derived from an EMBL/GenBank/DDBJ whole genome shotgun (WGS) entry which is preliminary data.</text>
</comment>
<evidence type="ECO:0000313" key="2">
    <source>
        <dbReference type="Proteomes" id="UP000273119"/>
    </source>
</evidence>
<organism evidence="1 2">
    <name type="scientific">Galactobacter caseinivorans</name>
    <dbReference type="NCBI Taxonomy" id="2676123"/>
    <lineage>
        <taxon>Bacteria</taxon>
        <taxon>Bacillati</taxon>
        <taxon>Actinomycetota</taxon>
        <taxon>Actinomycetes</taxon>
        <taxon>Micrococcales</taxon>
        <taxon>Micrococcaceae</taxon>
        <taxon>Galactobacter</taxon>
    </lineage>
</organism>